<dbReference type="InterPro" id="IPR029000">
    <property type="entry name" value="Cyclophilin-like_dom_sf"/>
</dbReference>
<dbReference type="EMBL" id="CAXKWB010022363">
    <property type="protein sequence ID" value="CAL4124279.1"/>
    <property type="molecule type" value="Genomic_DNA"/>
</dbReference>
<proteinExistence type="predicted"/>
<sequence>HKYNNSVIVYKYEGVQLLLPGSLANSVHSRKKIMHGISCELCHTEYDITLHRPRHLRCGHGACDSCVKKLLKLKSVDCPTCRRTLKLSGHGDVPFNFHAFNILKEIDENRLNSNIILGSSEDITNVKIKYVEEVQTVLLNVENNINSLHTQISDLKNKKLKVLEEQRRLAQEEEKLSDCLIKHEAHFKTICDARDRIVTSLSKFNEAATSQDMTDKLQESCNWKQFGKIWCSINMGPNDAEDLSVLSDGRSVTDMLLEGQLVSPITSVKGEEHTWSLSLKNEMIHMHMLAKESPPFGAVIIPYEQLVPLRIELPSLVFIELSYRGVVRGRVYIRLLNDLPQCAQNMRLLCTGERGTSLKGLRFNFGNDDWLRASLPSSMRMERVTRDEAANTYDAVEGDVVGGWMRGEPLSMLYLQHGPSFSYPTAVVFGKIKSGLSIVKRCSDVYCIEEVEVSDCGIVLENL</sequence>
<evidence type="ECO:0000259" key="5">
    <source>
        <dbReference type="PROSITE" id="PS50089"/>
    </source>
</evidence>
<dbReference type="PROSITE" id="PS50089">
    <property type="entry name" value="ZF_RING_2"/>
    <property type="match status" value="1"/>
</dbReference>
<dbReference type="InterPro" id="IPR013083">
    <property type="entry name" value="Znf_RING/FYVE/PHD"/>
</dbReference>
<feature type="coiled-coil region" evidence="4">
    <location>
        <begin position="138"/>
        <end position="175"/>
    </location>
</feature>
<protein>
    <recommendedName>
        <fullName evidence="5">RING-type domain-containing protein</fullName>
    </recommendedName>
</protein>
<keyword evidence="1 3" id="KW-0479">Metal-binding</keyword>
<evidence type="ECO:0000256" key="3">
    <source>
        <dbReference type="PROSITE-ProRule" id="PRU00175"/>
    </source>
</evidence>
<keyword evidence="4" id="KW-0175">Coiled coil</keyword>
<feature type="non-terminal residue" evidence="6">
    <location>
        <position position="1"/>
    </location>
</feature>
<evidence type="ECO:0000313" key="6">
    <source>
        <dbReference type="EMBL" id="CAL4124279.1"/>
    </source>
</evidence>
<accession>A0AAV2RJV0</accession>
<keyword evidence="7" id="KW-1185">Reference proteome</keyword>
<dbReference type="PANTHER" id="PTHR47156:SF10">
    <property type="entry name" value="E3 UBIQUITIN-PROTEIN LIGASE TRIM-21-RELATED"/>
    <property type="match status" value="1"/>
</dbReference>
<reference evidence="6 7" key="1">
    <citation type="submission" date="2024-05" db="EMBL/GenBank/DDBJ databases">
        <authorList>
            <person name="Wallberg A."/>
        </authorList>
    </citation>
    <scope>NUCLEOTIDE SEQUENCE [LARGE SCALE GENOMIC DNA]</scope>
</reference>
<dbReference type="GO" id="GO:0008270">
    <property type="term" value="F:zinc ion binding"/>
    <property type="evidence" value="ECO:0007669"/>
    <property type="project" value="UniProtKB-KW"/>
</dbReference>
<gene>
    <name evidence="6" type="ORF">MNOR_LOCUS24394</name>
</gene>
<evidence type="ECO:0000313" key="7">
    <source>
        <dbReference type="Proteomes" id="UP001497623"/>
    </source>
</evidence>
<dbReference type="InterPro" id="IPR001841">
    <property type="entry name" value="Znf_RING"/>
</dbReference>
<evidence type="ECO:0000256" key="1">
    <source>
        <dbReference type="ARBA" id="ARBA00022771"/>
    </source>
</evidence>
<dbReference type="InterPro" id="IPR052667">
    <property type="entry name" value="E3_ubiquitin-ligase_RING"/>
</dbReference>
<dbReference type="SMART" id="SM00184">
    <property type="entry name" value="RING"/>
    <property type="match status" value="1"/>
</dbReference>
<keyword evidence="1 3" id="KW-0863">Zinc-finger</keyword>
<organism evidence="6 7">
    <name type="scientific">Meganyctiphanes norvegica</name>
    <name type="common">Northern krill</name>
    <name type="synonym">Thysanopoda norvegica</name>
    <dbReference type="NCBI Taxonomy" id="48144"/>
    <lineage>
        <taxon>Eukaryota</taxon>
        <taxon>Metazoa</taxon>
        <taxon>Ecdysozoa</taxon>
        <taxon>Arthropoda</taxon>
        <taxon>Crustacea</taxon>
        <taxon>Multicrustacea</taxon>
        <taxon>Malacostraca</taxon>
        <taxon>Eumalacostraca</taxon>
        <taxon>Eucarida</taxon>
        <taxon>Euphausiacea</taxon>
        <taxon>Euphausiidae</taxon>
        <taxon>Meganyctiphanes</taxon>
    </lineage>
</organism>
<comment type="caution">
    <text evidence="6">The sequence shown here is derived from an EMBL/GenBank/DDBJ whole genome shotgun (WGS) entry which is preliminary data.</text>
</comment>
<evidence type="ECO:0000256" key="4">
    <source>
        <dbReference type="SAM" id="Coils"/>
    </source>
</evidence>
<dbReference type="Proteomes" id="UP001497623">
    <property type="component" value="Unassembled WGS sequence"/>
</dbReference>
<dbReference type="SUPFAM" id="SSF57850">
    <property type="entry name" value="RING/U-box"/>
    <property type="match status" value="1"/>
</dbReference>
<name>A0AAV2RJV0_MEGNR</name>
<dbReference type="PANTHER" id="PTHR47156">
    <property type="entry name" value="PROTEIN CBG20824"/>
    <property type="match status" value="1"/>
</dbReference>
<dbReference type="Gene3D" id="3.30.40.10">
    <property type="entry name" value="Zinc/RING finger domain, C3HC4 (zinc finger)"/>
    <property type="match status" value="1"/>
</dbReference>
<feature type="non-terminal residue" evidence="6">
    <location>
        <position position="463"/>
    </location>
</feature>
<keyword evidence="2" id="KW-0862">Zinc</keyword>
<dbReference type="SUPFAM" id="SSF50891">
    <property type="entry name" value="Cyclophilin-like"/>
    <property type="match status" value="1"/>
</dbReference>
<dbReference type="AlphaFoldDB" id="A0AAV2RJV0"/>
<feature type="domain" description="RING-type" evidence="5">
    <location>
        <begin position="39"/>
        <end position="82"/>
    </location>
</feature>
<evidence type="ECO:0000256" key="2">
    <source>
        <dbReference type="ARBA" id="ARBA00022833"/>
    </source>
</evidence>